<dbReference type="GO" id="GO:0000155">
    <property type="term" value="F:phosphorelay sensor kinase activity"/>
    <property type="evidence" value="ECO:0007669"/>
    <property type="project" value="InterPro"/>
</dbReference>
<evidence type="ECO:0000256" key="2">
    <source>
        <dbReference type="ARBA" id="ARBA00004141"/>
    </source>
</evidence>
<dbReference type="EC" id="2.7.13.3" evidence="3"/>
<dbReference type="InterPro" id="IPR050428">
    <property type="entry name" value="TCS_sensor_his_kinase"/>
</dbReference>
<dbReference type="Gene3D" id="1.10.287.130">
    <property type="match status" value="1"/>
</dbReference>
<evidence type="ECO:0000256" key="1">
    <source>
        <dbReference type="ARBA" id="ARBA00000085"/>
    </source>
</evidence>
<evidence type="ECO:0000259" key="13">
    <source>
        <dbReference type="PROSITE" id="PS50109"/>
    </source>
</evidence>
<dbReference type="CDD" id="cd00082">
    <property type="entry name" value="HisKA"/>
    <property type="match status" value="1"/>
</dbReference>
<dbReference type="PROSITE" id="PS50109">
    <property type="entry name" value="HIS_KIN"/>
    <property type="match status" value="1"/>
</dbReference>
<feature type="domain" description="HAMP" evidence="14">
    <location>
        <begin position="178"/>
        <end position="230"/>
    </location>
</feature>
<dbReference type="SUPFAM" id="SSF47384">
    <property type="entry name" value="Homodimeric domain of signal transducing histidine kinase"/>
    <property type="match status" value="1"/>
</dbReference>
<dbReference type="GO" id="GO:0005524">
    <property type="term" value="F:ATP binding"/>
    <property type="evidence" value="ECO:0007669"/>
    <property type="project" value="UniProtKB-KW"/>
</dbReference>
<keyword evidence="9" id="KW-0067">ATP-binding</keyword>
<evidence type="ECO:0000256" key="12">
    <source>
        <dbReference type="SAM" id="Phobius"/>
    </source>
</evidence>
<dbReference type="Gene3D" id="1.20.5.1040">
    <property type="entry name" value="Sensor protein qsec"/>
    <property type="match status" value="2"/>
</dbReference>
<protein>
    <recommendedName>
        <fullName evidence="3">histidine kinase</fullName>
        <ecNumber evidence="3">2.7.13.3</ecNumber>
    </recommendedName>
</protein>
<keyword evidence="5" id="KW-0808">Transferase</keyword>
<evidence type="ECO:0000256" key="10">
    <source>
        <dbReference type="ARBA" id="ARBA00022989"/>
    </source>
</evidence>
<proteinExistence type="predicted"/>
<dbReference type="Pfam" id="PF00512">
    <property type="entry name" value="HisKA"/>
    <property type="match status" value="1"/>
</dbReference>
<dbReference type="SMART" id="SM00388">
    <property type="entry name" value="HisKA"/>
    <property type="match status" value="1"/>
</dbReference>
<dbReference type="PROSITE" id="PS50885">
    <property type="entry name" value="HAMP"/>
    <property type="match status" value="1"/>
</dbReference>
<reference evidence="15 16" key="1">
    <citation type="submission" date="2014-01" db="EMBL/GenBank/DDBJ databases">
        <title>Interspecies Systems Biology Uncovers Metabolites Affecting C. elegans Gene Expression and Life History Traits.</title>
        <authorList>
            <person name="Watson E."/>
            <person name="Macneil L.T."/>
            <person name="Ritter A.D."/>
            <person name="Yilmaz L.S."/>
            <person name="Rosebrock A.P."/>
            <person name="Caudy A.A."/>
            <person name="Walhout A.J."/>
        </authorList>
    </citation>
    <scope>NUCLEOTIDE SEQUENCE [LARGE SCALE GENOMIC DNA]</scope>
    <source>
        <strain evidence="15 16">DA1877</strain>
    </source>
</reference>
<dbReference type="InterPro" id="IPR003660">
    <property type="entry name" value="HAMP_dom"/>
</dbReference>
<keyword evidence="8 15" id="KW-0418">Kinase</keyword>
<evidence type="ECO:0000259" key="14">
    <source>
        <dbReference type="PROSITE" id="PS50885"/>
    </source>
</evidence>
<evidence type="ECO:0000256" key="7">
    <source>
        <dbReference type="ARBA" id="ARBA00022741"/>
    </source>
</evidence>
<dbReference type="AlphaFoldDB" id="A0A014QCH7"/>
<keyword evidence="16" id="KW-1185">Reference proteome</keyword>
<evidence type="ECO:0000256" key="9">
    <source>
        <dbReference type="ARBA" id="ARBA00022840"/>
    </source>
</evidence>
<dbReference type="GO" id="GO:0005886">
    <property type="term" value="C:plasma membrane"/>
    <property type="evidence" value="ECO:0007669"/>
    <property type="project" value="TreeGrafter"/>
</dbReference>
<organism evidence="15 16">
    <name type="scientific">Comamonas aquatica DA1877</name>
    <dbReference type="NCBI Taxonomy" id="1457173"/>
    <lineage>
        <taxon>Bacteria</taxon>
        <taxon>Pseudomonadati</taxon>
        <taxon>Pseudomonadota</taxon>
        <taxon>Betaproteobacteria</taxon>
        <taxon>Burkholderiales</taxon>
        <taxon>Comamonadaceae</taxon>
        <taxon>Comamonas</taxon>
    </lineage>
</organism>
<dbReference type="RefSeq" id="WP_043381217.1">
    <property type="nucleotide sequence ID" value="NZ_JBOK01000005.1"/>
</dbReference>
<keyword evidence="6 12" id="KW-0812">Transmembrane</keyword>
<dbReference type="InterPro" id="IPR003594">
    <property type="entry name" value="HATPase_dom"/>
</dbReference>
<dbReference type="Gene3D" id="3.30.565.10">
    <property type="entry name" value="Histidine kinase-like ATPase, C-terminal domain"/>
    <property type="match status" value="1"/>
</dbReference>
<dbReference type="InterPro" id="IPR036097">
    <property type="entry name" value="HisK_dim/P_sf"/>
</dbReference>
<keyword evidence="7" id="KW-0547">Nucleotide-binding</keyword>
<dbReference type="PATRIC" id="fig|1457173.3.peg.1255"/>
<dbReference type="Proteomes" id="UP000020766">
    <property type="component" value="Unassembled WGS sequence"/>
</dbReference>
<gene>
    <name evidence="15" type="ORF">AX13_14855</name>
</gene>
<sequence length="452" mass="50434">MSLQRRLLLYLLVCAPLVWGVALYFSVREARHEVNELFDTQLVRLAQQVQATLGQGYPQPDTTPLLPMTAIGGQASGDDDVRDLAVTVWDVHGHLALADRDGMALPFRGQTTGFTNLEVQGKPWRLYYLSSSDGQWQVAAGQSLYERDELVYGLTLAQVVPWLLVLPVLLVVMAWAVRRGLAPMHRLTDELATRDAQDLHPMPEDDAPTELRPLLGAMNGLFVRIQQLLQRERRFTADAAHELRTPLAVLRAQWDVVRQASTPAERRLAENKLSAGLDRMERLVTQMLALSRAESGVIPDMETEIDWPAIVEQSMGDCLALATRRHIELACEWPSPGEHPLPMLGNPHLLTVLLRNLLDNAVRYAPQGSAVVLRFGREHLEVDNDGPPLPPEQLERLGERFYRPDGQPDGGSGLGISIVRRIAQLHGLELRIGTRDDGQGVRARLQFDAAHR</sequence>
<accession>A0A014QCH7</accession>
<keyword evidence="10 12" id="KW-1133">Transmembrane helix</keyword>
<evidence type="ECO:0000256" key="4">
    <source>
        <dbReference type="ARBA" id="ARBA00022553"/>
    </source>
</evidence>
<comment type="caution">
    <text evidence="15">The sequence shown here is derived from an EMBL/GenBank/DDBJ whole genome shotgun (WGS) entry which is preliminary data.</text>
</comment>
<feature type="transmembrane region" description="Helical" evidence="12">
    <location>
        <begin position="159"/>
        <end position="177"/>
    </location>
</feature>
<dbReference type="InterPro" id="IPR036890">
    <property type="entry name" value="HATPase_C_sf"/>
</dbReference>
<dbReference type="Pfam" id="PF08521">
    <property type="entry name" value="2CSK_N"/>
    <property type="match status" value="1"/>
</dbReference>
<dbReference type="InterPro" id="IPR003661">
    <property type="entry name" value="HisK_dim/P_dom"/>
</dbReference>
<evidence type="ECO:0000256" key="6">
    <source>
        <dbReference type="ARBA" id="ARBA00022692"/>
    </source>
</evidence>
<keyword evidence="4" id="KW-0597">Phosphoprotein</keyword>
<comment type="catalytic activity">
    <reaction evidence="1">
        <text>ATP + protein L-histidine = ADP + protein N-phospho-L-histidine.</text>
        <dbReference type="EC" id="2.7.13.3"/>
    </reaction>
</comment>
<feature type="domain" description="Histidine kinase" evidence="13">
    <location>
        <begin position="238"/>
        <end position="451"/>
    </location>
</feature>
<comment type="subcellular location">
    <subcellularLocation>
        <location evidence="2">Membrane</location>
        <topology evidence="2">Multi-pass membrane protein</topology>
    </subcellularLocation>
</comment>
<dbReference type="InterPro" id="IPR013727">
    <property type="entry name" value="2CSK_N"/>
</dbReference>
<dbReference type="Pfam" id="PF02518">
    <property type="entry name" value="HATPase_c"/>
    <property type="match status" value="1"/>
</dbReference>
<feature type="transmembrane region" description="Helical" evidence="12">
    <location>
        <begin position="7"/>
        <end position="27"/>
    </location>
</feature>
<evidence type="ECO:0000256" key="8">
    <source>
        <dbReference type="ARBA" id="ARBA00022777"/>
    </source>
</evidence>
<evidence type="ECO:0000313" key="16">
    <source>
        <dbReference type="Proteomes" id="UP000020766"/>
    </source>
</evidence>
<evidence type="ECO:0000256" key="11">
    <source>
        <dbReference type="ARBA" id="ARBA00023012"/>
    </source>
</evidence>
<dbReference type="InterPro" id="IPR005467">
    <property type="entry name" value="His_kinase_dom"/>
</dbReference>
<dbReference type="STRING" id="225991.MA05_06050"/>
<evidence type="ECO:0000313" key="15">
    <source>
        <dbReference type="EMBL" id="EXU80907.1"/>
    </source>
</evidence>
<dbReference type="SMART" id="SM00387">
    <property type="entry name" value="HATPase_c"/>
    <property type="match status" value="1"/>
</dbReference>
<name>A0A014QCH7_9BURK</name>
<dbReference type="PANTHER" id="PTHR45436">
    <property type="entry name" value="SENSOR HISTIDINE KINASE YKOH"/>
    <property type="match status" value="1"/>
</dbReference>
<dbReference type="EMBL" id="JBOK01000005">
    <property type="protein sequence ID" value="EXU80907.1"/>
    <property type="molecule type" value="Genomic_DNA"/>
</dbReference>
<dbReference type="SUPFAM" id="SSF55874">
    <property type="entry name" value="ATPase domain of HSP90 chaperone/DNA topoisomerase II/histidine kinase"/>
    <property type="match status" value="1"/>
</dbReference>
<keyword evidence="11" id="KW-0902">Two-component regulatory system</keyword>
<evidence type="ECO:0000256" key="3">
    <source>
        <dbReference type="ARBA" id="ARBA00012438"/>
    </source>
</evidence>
<evidence type="ECO:0000256" key="5">
    <source>
        <dbReference type="ARBA" id="ARBA00022679"/>
    </source>
</evidence>
<keyword evidence="12" id="KW-0472">Membrane</keyword>
<dbReference type="PANTHER" id="PTHR45436:SF14">
    <property type="entry name" value="SENSOR PROTEIN QSEC"/>
    <property type="match status" value="1"/>
</dbReference>